<dbReference type="PANTHER" id="PTHR47099:SF1">
    <property type="entry name" value="METHYLCOBAMIDE:COM METHYLTRANSFERASE MTBA"/>
    <property type="match status" value="1"/>
</dbReference>
<organism evidence="2 3">
    <name type="scientific">Acetonema longum DSM 6540</name>
    <dbReference type="NCBI Taxonomy" id="1009370"/>
    <lineage>
        <taxon>Bacteria</taxon>
        <taxon>Bacillati</taxon>
        <taxon>Bacillota</taxon>
        <taxon>Negativicutes</taxon>
        <taxon>Acetonemataceae</taxon>
        <taxon>Acetonema</taxon>
    </lineage>
</organism>
<evidence type="ECO:0000313" key="2">
    <source>
        <dbReference type="EMBL" id="EGO62520.1"/>
    </source>
</evidence>
<accession>F7NN54</accession>
<evidence type="ECO:0000313" key="3">
    <source>
        <dbReference type="Proteomes" id="UP000003240"/>
    </source>
</evidence>
<name>F7NN54_9FIRM</name>
<keyword evidence="3" id="KW-1185">Reference proteome</keyword>
<feature type="domain" description="Uroporphyrinogen decarboxylase (URO-D)" evidence="1">
    <location>
        <begin position="72"/>
        <end position="286"/>
    </location>
</feature>
<protein>
    <submittedName>
        <fullName evidence="2">Uroporphyrinogen decarboxylase</fullName>
    </submittedName>
</protein>
<gene>
    <name evidence="2" type="ORF">ALO_17686</name>
</gene>
<dbReference type="Pfam" id="PF01208">
    <property type="entry name" value="URO-D"/>
    <property type="match status" value="1"/>
</dbReference>
<dbReference type="PANTHER" id="PTHR47099">
    <property type="entry name" value="METHYLCOBAMIDE:COM METHYLTRANSFERASE MTBA"/>
    <property type="match status" value="1"/>
</dbReference>
<proteinExistence type="predicted"/>
<evidence type="ECO:0000259" key="1">
    <source>
        <dbReference type="Pfam" id="PF01208"/>
    </source>
</evidence>
<dbReference type="GO" id="GO:0004853">
    <property type="term" value="F:uroporphyrinogen decarboxylase activity"/>
    <property type="evidence" value="ECO:0007669"/>
    <property type="project" value="InterPro"/>
</dbReference>
<dbReference type="GO" id="GO:0006779">
    <property type="term" value="P:porphyrin-containing compound biosynthetic process"/>
    <property type="evidence" value="ECO:0007669"/>
    <property type="project" value="InterPro"/>
</dbReference>
<dbReference type="InterPro" id="IPR038071">
    <property type="entry name" value="UROD/MetE-like_sf"/>
</dbReference>
<dbReference type="AlphaFoldDB" id="F7NN54"/>
<dbReference type="Proteomes" id="UP000003240">
    <property type="component" value="Unassembled WGS sequence"/>
</dbReference>
<dbReference type="Gene3D" id="3.20.20.210">
    <property type="match status" value="1"/>
</dbReference>
<dbReference type="InterPro" id="IPR052024">
    <property type="entry name" value="Methanogen_methyltrans"/>
</dbReference>
<reference evidence="2 3" key="1">
    <citation type="journal article" date="2011" name="EMBO J.">
        <title>Structural diversity of bacterial flagellar motors.</title>
        <authorList>
            <person name="Chen S."/>
            <person name="Beeby M."/>
            <person name="Murphy G.E."/>
            <person name="Leadbetter J.R."/>
            <person name="Hendrixson D.R."/>
            <person name="Briegel A."/>
            <person name="Li Z."/>
            <person name="Shi J."/>
            <person name="Tocheva E.I."/>
            <person name="Muller A."/>
            <person name="Dobro M.J."/>
            <person name="Jensen G.J."/>
        </authorList>
    </citation>
    <scope>NUCLEOTIDE SEQUENCE [LARGE SCALE GENOMIC DNA]</scope>
    <source>
        <strain evidence="2 3">DSM 6540</strain>
    </source>
</reference>
<dbReference type="STRING" id="1009370.ALO_17686"/>
<dbReference type="InterPro" id="IPR000257">
    <property type="entry name" value="Uroporphyrinogen_deCOase"/>
</dbReference>
<comment type="caution">
    <text evidence="2">The sequence shown here is derived from an EMBL/GenBank/DDBJ whole genome shotgun (WGS) entry which is preliminary data.</text>
</comment>
<dbReference type="eggNOG" id="COG0407">
    <property type="taxonomic scope" value="Bacteria"/>
</dbReference>
<dbReference type="EMBL" id="AFGF01000205">
    <property type="protein sequence ID" value="EGO62520.1"/>
    <property type="molecule type" value="Genomic_DNA"/>
</dbReference>
<sequence length="289" mass="32287">MKLPGKELGDNVQSQVIGSEVMTRNDYDIIRKKGYGEYQLTFLERANGISREEVLKGMAEAARIRELELAAMRRRGQIPLYGDLGGLVPFDAFSLARSIEKYYKDMFQIVDQLEELLPVVADFFVAAAEKTVAATGINRVFVGGSRSAGQFVAKKYFDRLIWPSFKAFIGNLTAKGIVPILHFDCDWTKNLEYFLELPRGKFVLALDGSTDIFKAKEILHGHCALHGDVPAAYFTVASPSELDEYCKKLIQIAGKGGGFLLACGCCLPMNARRENVETFFQAVEKYGYY</sequence>
<dbReference type="SUPFAM" id="SSF51726">
    <property type="entry name" value="UROD/MetE-like"/>
    <property type="match status" value="1"/>
</dbReference>